<reference evidence="2 3" key="1">
    <citation type="journal article" date="2013" name="Nature">
        <title>Insights into bilaterian evolution from three spiralian genomes.</title>
        <authorList>
            <person name="Simakov O."/>
            <person name="Marletaz F."/>
            <person name="Cho S.J."/>
            <person name="Edsinger-Gonzales E."/>
            <person name="Havlak P."/>
            <person name="Hellsten U."/>
            <person name="Kuo D.H."/>
            <person name="Larsson T."/>
            <person name="Lv J."/>
            <person name="Arendt D."/>
            <person name="Savage R."/>
            <person name="Osoegawa K."/>
            <person name="de Jong P."/>
            <person name="Grimwood J."/>
            <person name="Chapman J.A."/>
            <person name="Shapiro H."/>
            <person name="Aerts A."/>
            <person name="Otillar R.P."/>
            <person name="Terry A.Y."/>
            <person name="Boore J.L."/>
            <person name="Grigoriev I.V."/>
            <person name="Lindberg D.R."/>
            <person name="Seaver E.C."/>
            <person name="Weisblat D.A."/>
            <person name="Putnam N.H."/>
            <person name="Rokhsar D.S."/>
        </authorList>
    </citation>
    <scope>NUCLEOTIDE SEQUENCE [LARGE SCALE GENOMIC DNA]</scope>
</reference>
<dbReference type="STRING" id="225164.V4CD09"/>
<dbReference type="OrthoDB" id="6118021at2759"/>
<gene>
    <name evidence="2" type="ORF">LOTGIDRAFT_173515</name>
</gene>
<sequence length="372" mass="41773">MSSLEDLEQAVSQLSSSYERDVTALERRIQQYRNTRLNVSPASDIELVSSTSRGACTPTLFSETASTPLSTQSSNHSMFCTKINQRATSTPAFGLFDPDPTFSRPACTRVEGDQVRSTVAESSRPHGEVPPRPSRVSFDVPAERTYTRSRYAKPVAMPPKFDGEGSLVDYMVQFEVTAEINGWNENEKARFLAISLGGKARDIFGTFRADDDCLDKALRQKFDPPELAEMYKVQLRERRRKAGESVPDFASCIRMIVDKAYPTSSDFIKEEMVKDHFVQYFGNGQMRMLVSQARPRDLNSALHHAMELEAIKCSDPDTRTASVTNVKDKPAKKSTDLGNKEMKVLIMARSEEIKLLKQKVETKGNESKQDEI</sequence>
<dbReference type="PANTHER" id="PTHR19963">
    <property type="entry name" value="CCHC-TYPE DOMAIN-CONTAINING PROTEIN"/>
    <property type="match status" value="1"/>
</dbReference>
<dbReference type="CTD" id="20242415"/>
<proteinExistence type="predicted"/>
<protein>
    <recommendedName>
        <fullName evidence="4">Retrotransposon gag domain-containing protein</fullName>
    </recommendedName>
</protein>
<evidence type="ECO:0000313" key="2">
    <source>
        <dbReference type="EMBL" id="ESO99799.1"/>
    </source>
</evidence>
<dbReference type="HOGENOM" id="CLU_063317_0_0_1"/>
<evidence type="ECO:0000256" key="1">
    <source>
        <dbReference type="SAM" id="MobiDB-lite"/>
    </source>
</evidence>
<keyword evidence="3" id="KW-1185">Reference proteome</keyword>
<name>V4CD09_LOTGI</name>
<accession>V4CD09</accession>
<dbReference type="AlphaFoldDB" id="V4CD09"/>
<evidence type="ECO:0000313" key="3">
    <source>
        <dbReference type="Proteomes" id="UP000030746"/>
    </source>
</evidence>
<dbReference type="PANTHER" id="PTHR19963:SF30">
    <property type="entry name" value="ENDONUCLEASE_EXONUCLEASE_PHOSPHATASE DOMAIN-CONTAINING PROTEIN"/>
    <property type="match status" value="1"/>
</dbReference>
<feature type="region of interest" description="Disordered" evidence="1">
    <location>
        <begin position="114"/>
        <end position="137"/>
    </location>
</feature>
<dbReference type="RefSeq" id="XP_009049510.1">
    <property type="nucleotide sequence ID" value="XM_009051262.1"/>
</dbReference>
<dbReference type="GeneID" id="20242415"/>
<dbReference type="KEGG" id="lgi:LOTGIDRAFT_173515"/>
<dbReference type="Proteomes" id="UP000030746">
    <property type="component" value="Unassembled WGS sequence"/>
</dbReference>
<organism evidence="2 3">
    <name type="scientific">Lottia gigantea</name>
    <name type="common">Giant owl limpet</name>
    <dbReference type="NCBI Taxonomy" id="225164"/>
    <lineage>
        <taxon>Eukaryota</taxon>
        <taxon>Metazoa</taxon>
        <taxon>Spiralia</taxon>
        <taxon>Lophotrochozoa</taxon>
        <taxon>Mollusca</taxon>
        <taxon>Gastropoda</taxon>
        <taxon>Patellogastropoda</taxon>
        <taxon>Lottioidea</taxon>
        <taxon>Lottiidae</taxon>
        <taxon>Lottia</taxon>
    </lineage>
</organism>
<evidence type="ECO:0008006" key="4">
    <source>
        <dbReference type="Google" id="ProtNLM"/>
    </source>
</evidence>
<dbReference type="EMBL" id="KB200907">
    <property type="protein sequence ID" value="ESO99799.1"/>
    <property type="molecule type" value="Genomic_DNA"/>
</dbReference>